<feature type="transmembrane region" description="Helical" evidence="7">
    <location>
        <begin position="711"/>
        <end position="733"/>
    </location>
</feature>
<dbReference type="EMBL" id="SNYC01000005">
    <property type="protein sequence ID" value="TDQ08362.1"/>
    <property type="molecule type" value="Genomic_DNA"/>
</dbReference>
<keyword evidence="3 7" id="KW-0812">Transmembrane</keyword>
<dbReference type="GO" id="GO:0022857">
    <property type="term" value="F:transmembrane transporter activity"/>
    <property type="evidence" value="ECO:0007669"/>
    <property type="project" value="TreeGrafter"/>
</dbReference>
<feature type="transmembrane region" description="Helical" evidence="7">
    <location>
        <begin position="417"/>
        <end position="440"/>
    </location>
</feature>
<evidence type="ECO:0000256" key="5">
    <source>
        <dbReference type="ARBA" id="ARBA00023136"/>
    </source>
</evidence>
<evidence type="ECO:0000313" key="11">
    <source>
        <dbReference type="Proteomes" id="UP000295620"/>
    </source>
</evidence>
<proteinExistence type="inferred from homology"/>
<dbReference type="RefSeq" id="WP_133576742.1">
    <property type="nucleotide sequence ID" value="NZ_SNYC01000005.1"/>
</dbReference>
<dbReference type="OrthoDB" id="1451596at2"/>
<evidence type="ECO:0000256" key="6">
    <source>
        <dbReference type="ARBA" id="ARBA00038076"/>
    </source>
</evidence>
<evidence type="ECO:0000256" key="7">
    <source>
        <dbReference type="SAM" id="Phobius"/>
    </source>
</evidence>
<feature type="domain" description="ABC3 transporter permease C-terminal" evidence="8">
    <location>
        <begin position="285"/>
        <end position="398"/>
    </location>
</feature>
<keyword evidence="5 7" id="KW-0472">Membrane</keyword>
<dbReference type="Pfam" id="PF02687">
    <property type="entry name" value="FtsX"/>
    <property type="match status" value="2"/>
</dbReference>
<evidence type="ECO:0000313" key="10">
    <source>
        <dbReference type="EMBL" id="TDQ08362.1"/>
    </source>
</evidence>
<feature type="transmembrane region" description="Helical" evidence="7">
    <location>
        <begin position="21"/>
        <end position="43"/>
    </location>
</feature>
<dbReference type="InterPro" id="IPR025857">
    <property type="entry name" value="MacB_PCD"/>
</dbReference>
<feature type="domain" description="MacB-like periplasmic core" evidence="9">
    <location>
        <begin position="20"/>
        <end position="234"/>
    </location>
</feature>
<evidence type="ECO:0000256" key="2">
    <source>
        <dbReference type="ARBA" id="ARBA00022475"/>
    </source>
</evidence>
<accession>A0A4R6SW64</accession>
<dbReference type="AlphaFoldDB" id="A0A4R6SW64"/>
<dbReference type="Proteomes" id="UP000295620">
    <property type="component" value="Unassembled WGS sequence"/>
</dbReference>
<evidence type="ECO:0000256" key="1">
    <source>
        <dbReference type="ARBA" id="ARBA00004651"/>
    </source>
</evidence>
<sequence length="790" mass="87902">MFKLNLKIALRNLWKNGGITSINVGGLAIALAAFILVMMYVTYETTFDKGNPNYDNIYIVGRTMPEFKTNYTPPPLGKAIKQNFPEVMAVGTLKKGGFEFAISSDANTAFASNYLMVDYEAAKMLQLLPNEELAKPANEEGILFFLAKESMMTLFPKKKDDKPELVTLGSKAAGQTAEVKGTISVNKHSNVTFDALSVRKELGKNENYGYNNYNTYIQVKSGTDIAALEQKINTLYKNELIKDGQDVSTDRYKQTTIFLDPLKNQHLKPMAGNNAAYKVLIALSVLAMLILLIACINFTNLSIAQATKRAKEVGVKKVLGVYRYQLTFQFLTEILMQCVVATILGLLIAELLMPKFNALFNVSLSIWSANNALLYQLPLILLAITFIAGIYPAMVLSGFKPSLVLKGNFQTSRNTYWLRNSLLIVQFSVAVIFITSLLIISTQLKYMRTQDVGFNANQVVYIKNIMMFSDPRVFEPVRQKIMRIPGIKSVTVATGIPDGSENGSNGYTVNGVEASIDFLDVDFDYFETLDIKLADGRFFNKAFKTDTANSAIINESAAAKYGLTDPIGKTIRGCSMDYKIVGVVKDFKAQGFETPVQPTLYSIKNPCGNAKTQLMLKIDQDQMSEAIATLKAQWPDINKMDGDNFRYYFLNDLYGKLFQKQEQLQSVFFAAALLTIFIATLGLFAFAKYMTNNRMKEIAVRKVLGASDVQILKLLNSSFFAMVIIANCISWPLAYVLTKKWLETFAYRIDIPVLPFLISAAVTILLTVLTVSIQAAKAVKANPVNALKYE</sequence>
<feature type="transmembrane region" description="Helical" evidence="7">
    <location>
        <begin position="275"/>
        <end position="299"/>
    </location>
</feature>
<reference evidence="10 11" key="1">
    <citation type="submission" date="2019-03" db="EMBL/GenBank/DDBJ databases">
        <title>Genomic Encyclopedia of Archaeal and Bacterial Type Strains, Phase II (KMG-II): from individual species to whole genera.</title>
        <authorList>
            <person name="Goeker M."/>
        </authorList>
    </citation>
    <scope>NUCLEOTIDE SEQUENCE [LARGE SCALE GENOMIC DNA]</scope>
    <source>
        <strain evidence="10 11">DSM 19035</strain>
    </source>
</reference>
<feature type="transmembrane region" description="Helical" evidence="7">
    <location>
        <begin position="373"/>
        <end position="396"/>
    </location>
</feature>
<comment type="subcellular location">
    <subcellularLocation>
        <location evidence="1">Cell membrane</location>
        <topology evidence="1">Multi-pass membrane protein</topology>
    </subcellularLocation>
</comment>
<evidence type="ECO:0000259" key="8">
    <source>
        <dbReference type="Pfam" id="PF02687"/>
    </source>
</evidence>
<feature type="transmembrane region" description="Helical" evidence="7">
    <location>
        <begin position="334"/>
        <end position="353"/>
    </location>
</feature>
<dbReference type="GO" id="GO:0005886">
    <property type="term" value="C:plasma membrane"/>
    <property type="evidence" value="ECO:0007669"/>
    <property type="project" value="UniProtKB-SubCell"/>
</dbReference>
<keyword evidence="2" id="KW-1003">Cell membrane</keyword>
<evidence type="ECO:0000259" key="9">
    <source>
        <dbReference type="Pfam" id="PF12704"/>
    </source>
</evidence>
<organism evidence="10 11">
    <name type="scientific">Pedobacter metabolipauper</name>
    <dbReference type="NCBI Taxonomy" id="425513"/>
    <lineage>
        <taxon>Bacteria</taxon>
        <taxon>Pseudomonadati</taxon>
        <taxon>Bacteroidota</taxon>
        <taxon>Sphingobacteriia</taxon>
        <taxon>Sphingobacteriales</taxon>
        <taxon>Sphingobacteriaceae</taxon>
        <taxon>Pedobacter</taxon>
    </lineage>
</organism>
<feature type="transmembrane region" description="Helical" evidence="7">
    <location>
        <begin position="667"/>
        <end position="690"/>
    </location>
</feature>
<dbReference type="PANTHER" id="PTHR30572:SF4">
    <property type="entry name" value="ABC TRANSPORTER PERMEASE YTRF"/>
    <property type="match status" value="1"/>
</dbReference>
<feature type="domain" description="MacB-like periplasmic core" evidence="9">
    <location>
        <begin position="429"/>
        <end position="591"/>
    </location>
</feature>
<evidence type="ECO:0000256" key="4">
    <source>
        <dbReference type="ARBA" id="ARBA00022989"/>
    </source>
</evidence>
<feature type="transmembrane region" description="Helical" evidence="7">
    <location>
        <begin position="753"/>
        <end position="773"/>
    </location>
</feature>
<dbReference type="PANTHER" id="PTHR30572">
    <property type="entry name" value="MEMBRANE COMPONENT OF TRANSPORTER-RELATED"/>
    <property type="match status" value="1"/>
</dbReference>
<keyword evidence="4 7" id="KW-1133">Transmembrane helix</keyword>
<dbReference type="Pfam" id="PF12704">
    <property type="entry name" value="MacB_PCD"/>
    <property type="match status" value="2"/>
</dbReference>
<gene>
    <name evidence="10" type="ORF">ATK78_2874</name>
</gene>
<name>A0A4R6SW64_9SPHI</name>
<comment type="caution">
    <text evidence="10">The sequence shown here is derived from an EMBL/GenBank/DDBJ whole genome shotgun (WGS) entry which is preliminary data.</text>
</comment>
<dbReference type="InterPro" id="IPR003838">
    <property type="entry name" value="ABC3_permease_C"/>
</dbReference>
<evidence type="ECO:0000256" key="3">
    <source>
        <dbReference type="ARBA" id="ARBA00022692"/>
    </source>
</evidence>
<feature type="domain" description="ABC3 transporter permease C-terminal" evidence="8">
    <location>
        <begin position="670"/>
        <end position="783"/>
    </location>
</feature>
<comment type="similarity">
    <text evidence="6">Belongs to the ABC-4 integral membrane protein family.</text>
</comment>
<protein>
    <submittedName>
        <fullName evidence="10">Putative ABC transport system permease protein</fullName>
    </submittedName>
</protein>
<dbReference type="InterPro" id="IPR050250">
    <property type="entry name" value="Macrolide_Exporter_MacB"/>
</dbReference>
<keyword evidence="11" id="KW-1185">Reference proteome</keyword>